<feature type="transmembrane region" description="Helical" evidence="3">
    <location>
        <begin position="253"/>
        <end position="275"/>
    </location>
</feature>
<keyword evidence="3" id="KW-0472">Membrane</keyword>
<protein>
    <recommendedName>
        <fullName evidence="1">diguanylate cyclase</fullName>
        <ecNumber evidence="1">2.7.7.65</ecNumber>
    </recommendedName>
</protein>
<dbReference type="GO" id="GO:0043709">
    <property type="term" value="P:cell adhesion involved in single-species biofilm formation"/>
    <property type="evidence" value="ECO:0007669"/>
    <property type="project" value="TreeGrafter"/>
</dbReference>
<reference evidence="5 6" key="1">
    <citation type="submission" date="2017-02" db="EMBL/GenBank/DDBJ databases">
        <authorList>
            <person name="Peterson S.W."/>
        </authorList>
    </citation>
    <scope>NUCLEOTIDE SEQUENCE [LARGE SCALE GENOMIC DNA]</scope>
    <source>
        <strain evidence="5 6">CECT 9189</strain>
    </source>
</reference>
<dbReference type="PANTHER" id="PTHR45138">
    <property type="entry name" value="REGULATORY COMPONENTS OF SENSORY TRANSDUCTION SYSTEM"/>
    <property type="match status" value="1"/>
</dbReference>
<dbReference type="InterPro" id="IPR043128">
    <property type="entry name" value="Rev_trsase/Diguanyl_cyclase"/>
</dbReference>
<evidence type="ECO:0000256" key="3">
    <source>
        <dbReference type="SAM" id="Phobius"/>
    </source>
</evidence>
<evidence type="ECO:0000259" key="4">
    <source>
        <dbReference type="PROSITE" id="PS50887"/>
    </source>
</evidence>
<dbReference type="AlphaFoldDB" id="A0A1T4SXJ8"/>
<organism evidence="5 6">
    <name type="scientific">Photobacterium toruni</name>
    <dbReference type="NCBI Taxonomy" id="1935446"/>
    <lineage>
        <taxon>Bacteria</taxon>
        <taxon>Pseudomonadati</taxon>
        <taxon>Pseudomonadota</taxon>
        <taxon>Gammaproteobacteria</taxon>
        <taxon>Vibrionales</taxon>
        <taxon>Vibrionaceae</taxon>
        <taxon>Photobacterium</taxon>
    </lineage>
</organism>
<dbReference type="RefSeq" id="WP_096777836.1">
    <property type="nucleotide sequence ID" value="NZ_AP024855.1"/>
</dbReference>
<sequence length="427" mass="49958">MLNNKIKTVSGILILSLITSLFNLHINKEKLKNEMENLFRYLGDSIYRYQISVINTDEKDHRYIVKNKNLLLTPNESNNIKLLSENIKELIKVSHENTIIGNNLWTVANIFPGYMYIYPYKKGYKELMDKIQEKNSYFNYLLDVEKIDSHLGNDNLSVYETIKVYGPYFEDITQEELITIYYPLYNNKIVESILLLDIKYDFLHEYVMNYSYSNMTALKLSSDVGISELIFNIIAKQNNKDTVNIPINVDYKLLVLLYILCFVLYSIVFLIFHLFTRNKKDNLTGFYRKDFFKKTRKTDCIVVIDIDFFKQVNDNHGHAIGDLVISEVSRRIRGLIRKTDIPIRWGGEEFVILFDGLLYENNLATKLNDLLNIVSNEKIENLDITISIGAFITSKKINLSEAFNYADKALYESKNTGRNKYTISEYQ</sequence>
<name>A0A1T4SXJ8_9GAMM</name>
<keyword evidence="3" id="KW-0812">Transmembrane</keyword>
<evidence type="ECO:0000313" key="6">
    <source>
        <dbReference type="Proteomes" id="UP000191116"/>
    </source>
</evidence>
<dbReference type="OrthoDB" id="5829804at2"/>
<evidence type="ECO:0000256" key="2">
    <source>
        <dbReference type="ARBA" id="ARBA00034247"/>
    </source>
</evidence>
<dbReference type="EMBL" id="FUWP01000007">
    <property type="protein sequence ID" value="SKA32927.1"/>
    <property type="molecule type" value="Genomic_DNA"/>
</dbReference>
<keyword evidence="3" id="KW-1133">Transmembrane helix</keyword>
<dbReference type="InterPro" id="IPR029787">
    <property type="entry name" value="Nucleotide_cyclase"/>
</dbReference>
<gene>
    <name evidence="5" type="primary">ycdT_2</name>
    <name evidence="5" type="ORF">CZ814_01831</name>
</gene>
<dbReference type="CDD" id="cd01949">
    <property type="entry name" value="GGDEF"/>
    <property type="match status" value="1"/>
</dbReference>
<dbReference type="SUPFAM" id="SSF55073">
    <property type="entry name" value="Nucleotide cyclase"/>
    <property type="match status" value="1"/>
</dbReference>
<dbReference type="Pfam" id="PF00990">
    <property type="entry name" value="GGDEF"/>
    <property type="match status" value="1"/>
</dbReference>
<dbReference type="PANTHER" id="PTHR45138:SF9">
    <property type="entry name" value="DIGUANYLATE CYCLASE DGCM-RELATED"/>
    <property type="match status" value="1"/>
</dbReference>
<feature type="transmembrane region" description="Helical" evidence="3">
    <location>
        <begin position="6"/>
        <end position="26"/>
    </location>
</feature>
<evidence type="ECO:0000313" key="5">
    <source>
        <dbReference type="EMBL" id="SKA32927.1"/>
    </source>
</evidence>
<dbReference type="PROSITE" id="PS50887">
    <property type="entry name" value="GGDEF"/>
    <property type="match status" value="1"/>
</dbReference>
<feature type="domain" description="GGDEF" evidence="4">
    <location>
        <begin position="297"/>
        <end position="426"/>
    </location>
</feature>
<evidence type="ECO:0000256" key="1">
    <source>
        <dbReference type="ARBA" id="ARBA00012528"/>
    </source>
</evidence>
<dbReference type="GO" id="GO:1902201">
    <property type="term" value="P:negative regulation of bacterial-type flagellum-dependent cell motility"/>
    <property type="evidence" value="ECO:0007669"/>
    <property type="project" value="TreeGrafter"/>
</dbReference>
<accession>A0A1T4SXJ8</accession>
<dbReference type="SMART" id="SM00267">
    <property type="entry name" value="GGDEF"/>
    <property type="match status" value="1"/>
</dbReference>
<comment type="catalytic activity">
    <reaction evidence="2">
        <text>2 GTP = 3',3'-c-di-GMP + 2 diphosphate</text>
        <dbReference type="Rhea" id="RHEA:24898"/>
        <dbReference type="ChEBI" id="CHEBI:33019"/>
        <dbReference type="ChEBI" id="CHEBI:37565"/>
        <dbReference type="ChEBI" id="CHEBI:58805"/>
        <dbReference type="EC" id="2.7.7.65"/>
    </reaction>
</comment>
<keyword evidence="5" id="KW-0808">Transferase</keyword>
<dbReference type="Proteomes" id="UP000191116">
    <property type="component" value="Unassembled WGS sequence"/>
</dbReference>
<keyword evidence="5" id="KW-0548">Nucleotidyltransferase</keyword>
<dbReference type="GO" id="GO:0052621">
    <property type="term" value="F:diguanylate cyclase activity"/>
    <property type="evidence" value="ECO:0007669"/>
    <property type="project" value="UniProtKB-EC"/>
</dbReference>
<dbReference type="GO" id="GO:0005886">
    <property type="term" value="C:plasma membrane"/>
    <property type="evidence" value="ECO:0007669"/>
    <property type="project" value="TreeGrafter"/>
</dbReference>
<proteinExistence type="predicted"/>
<dbReference type="Gene3D" id="3.30.70.270">
    <property type="match status" value="1"/>
</dbReference>
<dbReference type="InterPro" id="IPR000160">
    <property type="entry name" value="GGDEF_dom"/>
</dbReference>
<dbReference type="EC" id="2.7.7.65" evidence="1"/>
<dbReference type="InterPro" id="IPR050469">
    <property type="entry name" value="Diguanylate_Cyclase"/>
</dbReference>
<dbReference type="NCBIfam" id="TIGR00254">
    <property type="entry name" value="GGDEF"/>
    <property type="match status" value="1"/>
</dbReference>